<sequence length="101" mass="11533">MRPRMVLVAAMTIIEDHRSHSVVLVALLALNKSRGLMVESRQFSEQFHKESLFSPLLTSILMIGMYIYAYTKMRTSNGIHIQEALGFPKRRIPFKVISPGE</sequence>
<dbReference type="AlphaFoldDB" id="A0A8J2P5B0"/>
<protein>
    <submittedName>
        <fullName evidence="2">Uncharacterized protein</fullName>
    </submittedName>
</protein>
<dbReference type="Proteomes" id="UP000708208">
    <property type="component" value="Unassembled WGS sequence"/>
</dbReference>
<gene>
    <name evidence="2" type="ORF">AFUS01_LOCUS13916</name>
</gene>
<organism evidence="2 3">
    <name type="scientific">Allacma fusca</name>
    <dbReference type="NCBI Taxonomy" id="39272"/>
    <lineage>
        <taxon>Eukaryota</taxon>
        <taxon>Metazoa</taxon>
        <taxon>Ecdysozoa</taxon>
        <taxon>Arthropoda</taxon>
        <taxon>Hexapoda</taxon>
        <taxon>Collembola</taxon>
        <taxon>Symphypleona</taxon>
        <taxon>Sminthuridae</taxon>
        <taxon>Allacma</taxon>
    </lineage>
</organism>
<dbReference type="EMBL" id="CAJVCH010115475">
    <property type="protein sequence ID" value="CAG7724925.1"/>
    <property type="molecule type" value="Genomic_DNA"/>
</dbReference>
<comment type="caution">
    <text evidence="2">The sequence shown here is derived from an EMBL/GenBank/DDBJ whole genome shotgun (WGS) entry which is preliminary data.</text>
</comment>
<feature type="non-terminal residue" evidence="2">
    <location>
        <position position="101"/>
    </location>
</feature>
<name>A0A8J2P5B0_9HEXA</name>
<evidence type="ECO:0000313" key="2">
    <source>
        <dbReference type="EMBL" id="CAG7724925.1"/>
    </source>
</evidence>
<feature type="transmembrane region" description="Helical" evidence="1">
    <location>
        <begin position="51"/>
        <end position="70"/>
    </location>
</feature>
<evidence type="ECO:0000313" key="3">
    <source>
        <dbReference type="Proteomes" id="UP000708208"/>
    </source>
</evidence>
<reference evidence="2" key="1">
    <citation type="submission" date="2021-06" db="EMBL/GenBank/DDBJ databases">
        <authorList>
            <person name="Hodson N. C."/>
            <person name="Mongue J. A."/>
            <person name="Jaron S. K."/>
        </authorList>
    </citation>
    <scope>NUCLEOTIDE SEQUENCE</scope>
</reference>
<keyword evidence="1" id="KW-1133">Transmembrane helix</keyword>
<accession>A0A8J2P5B0</accession>
<evidence type="ECO:0000256" key="1">
    <source>
        <dbReference type="SAM" id="Phobius"/>
    </source>
</evidence>
<keyword evidence="3" id="KW-1185">Reference proteome</keyword>
<keyword evidence="1" id="KW-0472">Membrane</keyword>
<proteinExistence type="predicted"/>
<keyword evidence="1" id="KW-0812">Transmembrane</keyword>